<dbReference type="GO" id="GO:0006313">
    <property type="term" value="P:DNA transposition"/>
    <property type="evidence" value="ECO:0007669"/>
    <property type="project" value="InterPro"/>
</dbReference>
<reference evidence="1 2" key="1">
    <citation type="submission" date="2020-08" db="EMBL/GenBank/DDBJ databases">
        <title>Genomic Encyclopedia of Type Strains, Phase IV (KMG-IV): sequencing the most valuable type-strain genomes for metagenomic binning, comparative biology and taxonomic classification.</title>
        <authorList>
            <person name="Goeker M."/>
        </authorList>
    </citation>
    <scope>NUCLEOTIDE SEQUENCE [LARGE SCALE GENOMIC DNA]</scope>
    <source>
        <strain evidence="1 2">DSM 25079</strain>
    </source>
</reference>
<dbReference type="Proteomes" id="UP000549617">
    <property type="component" value="Unassembled WGS sequence"/>
</dbReference>
<dbReference type="InterPro" id="IPR010921">
    <property type="entry name" value="Trp_repressor/repl_initiator"/>
</dbReference>
<gene>
    <name evidence="1" type="ORF">FHS49_003933</name>
</gene>
<dbReference type="RefSeq" id="WP_184022292.1">
    <property type="nucleotide sequence ID" value="NZ_JACIJC010000013.1"/>
</dbReference>
<organism evidence="1 2">
    <name type="scientific">Sphingobium boeckii</name>
    <dbReference type="NCBI Taxonomy" id="1082345"/>
    <lineage>
        <taxon>Bacteria</taxon>
        <taxon>Pseudomonadati</taxon>
        <taxon>Pseudomonadota</taxon>
        <taxon>Alphaproteobacteria</taxon>
        <taxon>Sphingomonadales</taxon>
        <taxon>Sphingomonadaceae</taxon>
        <taxon>Sphingobium</taxon>
    </lineage>
</organism>
<dbReference type="AlphaFoldDB" id="A0A7W9ALU8"/>
<dbReference type="Pfam" id="PF01527">
    <property type="entry name" value="HTH_Tnp_1"/>
    <property type="match status" value="1"/>
</dbReference>
<dbReference type="SUPFAM" id="SSF48295">
    <property type="entry name" value="TrpR-like"/>
    <property type="match status" value="1"/>
</dbReference>
<protein>
    <submittedName>
        <fullName evidence="1">Transposase</fullName>
    </submittedName>
</protein>
<accession>A0A7W9ALU8</accession>
<sequence length="144" mass="15985">MEDDNPTSALDTRIGVAREPVGRPEVLRNMAGRRRIWTLEQKLAIVAAMERCDNIAAYSRQYDIPTSLLYTWRREFRYALAARQVTEPASDHAPMFVPVVADSPKSKSHDVAIEVELGGAVVRIGRTATPGLATAVIEALQVRR</sequence>
<dbReference type="GO" id="GO:0043565">
    <property type="term" value="F:sequence-specific DNA binding"/>
    <property type="evidence" value="ECO:0007669"/>
    <property type="project" value="InterPro"/>
</dbReference>
<dbReference type="EMBL" id="JACIJC010000013">
    <property type="protein sequence ID" value="MBB5687886.1"/>
    <property type="molecule type" value="Genomic_DNA"/>
</dbReference>
<proteinExistence type="predicted"/>
<evidence type="ECO:0000313" key="1">
    <source>
        <dbReference type="EMBL" id="MBB5687886.1"/>
    </source>
</evidence>
<name>A0A7W9ALU8_9SPHN</name>
<dbReference type="InterPro" id="IPR002514">
    <property type="entry name" value="Transposase_8"/>
</dbReference>
<evidence type="ECO:0000313" key="2">
    <source>
        <dbReference type="Proteomes" id="UP000549617"/>
    </source>
</evidence>
<comment type="caution">
    <text evidence="1">The sequence shown here is derived from an EMBL/GenBank/DDBJ whole genome shotgun (WGS) entry which is preliminary data.</text>
</comment>
<dbReference type="GO" id="GO:0004803">
    <property type="term" value="F:transposase activity"/>
    <property type="evidence" value="ECO:0007669"/>
    <property type="project" value="InterPro"/>
</dbReference>
<keyword evidence="2" id="KW-1185">Reference proteome</keyword>